<dbReference type="InterPro" id="IPR005645">
    <property type="entry name" value="FSH-like_dom"/>
</dbReference>
<dbReference type="SUPFAM" id="SSF53474">
    <property type="entry name" value="alpha/beta-Hydrolases"/>
    <property type="match status" value="1"/>
</dbReference>
<feature type="signal peptide" evidence="2">
    <location>
        <begin position="1"/>
        <end position="32"/>
    </location>
</feature>
<dbReference type="GO" id="GO:0005634">
    <property type="term" value="C:nucleus"/>
    <property type="evidence" value="ECO:0007669"/>
    <property type="project" value="TreeGrafter"/>
</dbReference>
<accession>K8FBQ2</accession>
<evidence type="ECO:0000256" key="1">
    <source>
        <dbReference type="ARBA" id="ARBA00022801"/>
    </source>
</evidence>
<organism evidence="4 5">
    <name type="scientific">Bathycoccus prasinos</name>
    <dbReference type="NCBI Taxonomy" id="41875"/>
    <lineage>
        <taxon>Eukaryota</taxon>
        <taxon>Viridiplantae</taxon>
        <taxon>Chlorophyta</taxon>
        <taxon>Mamiellophyceae</taxon>
        <taxon>Mamiellales</taxon>
        <taxon>Bathycoccaceae</taxon>
        <taxon>Bathycoccus</taxon>
    </lineage>
</organism>
<evidence type="ECO:0000313" key="4">
    <source>
        <dbReference type="EMBL" id="CCO19063.1"/>
    </source>
</evidence>
<dbReference type="EMBL" id="FO082267">
    <property type="protein sequence ID" value="CCO19063.1"/>
    <property type="molecule type" value="Genomic_DNA"/>
</dbReference>
<dbReference type="PANTHER" id="PTHR48070:SF6">
    <property type="entry name" value="ESTERASE OVCA2"/>
    <property type="match status" value="1"/>
</dbReference>
<dbReference type="PANTHER" id="PTHR48070">
    <property type="entry name" value="ESTERASE OVCA2"/>
    <property type="match status" value="1"/>
</dbReference>
<proteinExistence type="predicted"/>
<keyword evidence="2" id="KW-0732">Signal</keyword>
<name>K8FBQ2_9CHLO</name>
<dbReference type="Pfam" id="PF03959">
    <property type="entry name" value="FSH1"/>
    <property type="match status" value="2"/>
</dbReference>
<dbReference type="InterPro" id="IPR050593">
    <property type="entry name" value="LovG"/>
</dbReference>
<keyword evidence="1" id="KW-0378">Hydrolase</keyword>
<dbReference type="RefSeq" id="XP_007509948.1">
    <property type="nucleotide sequence ID" value="XM_007509886.1"/>
</dbReference>
<dbReference type="Proteomes" id="UP000198341">
    <property type="component" value="Chromosome 12"/>
</dbReference>
<feature type="domain" description="Serine hydrolase" evidence="3">
    <location>
        <begin position="34"/>
        <end position="76"/>
    </location>
</feature>
<dbReference type="KEGG" id="bpg:Bathy12g03490"/>
<feature type="domain" description="Serine hydrolase" evidence="3">
    <location>
        <begin position="100"/>
        <end position="215"/>
    </location>
</feature>
<gene>
    <name evidence="4" type="ordered locus">Bathy12g03490</name>
</gene>
<keyword evidence="5" id="KW-1185">Reference proteome</keyword>
<dbReference type="GeneID" id="19012544"/>
<dbReference type="OrthoDB" id="414698at2759"/>
<dbReference type="eggNOG" id="KOG2551">
    <property type="taxonomic scope" value="Eukaryota"/>
</dbReference>
<dbReference type="GO" id="GO:0005737">
    <property type="term" value="C:cytoplasm"/>
    <property type="evidence" value="ECO:0007669"/>
    <property type="project" value="TreeGrafter"/>
</dbReference>
<feature type="chain" id="PRO_5003917957" evidence="2">
    <location>
        <begin position="33"/>
        <end position="267"/>
    </location>
</feature>
<sequence length="267" mass="28735">MNSFKYYVSQRRVFPKALLLFIIICCSSCCDGQQQRKILCLHGGGQTASSFENTRGMQSLIAALPEIEFVFPTGSYDGPLWIPDPPNGKGEPTTDPDIASLSVNALEAVVANQGPFYGILGYSQGGAFVTTFLSQTSSATFEVALIFCGYLPTTHRGLVSRIDAAAPFENIRALVFMGTNDNIIPNDLSRDAAAKYSSATLVYDAVGHEVPWEATTSFQTVTAFITSPGQSDAADSVTSPGQKSSDHRFFGFACALCLFAYIFTTHV</sequence>
<evidence type="ECO:0000259" key="3">
    <source>
        <dbReference type="Pfam" id="PF03959"/>
    </source>
</evidence>
<dbReference type="Gene3D" id="3.40.50.1820">
    <property type="entry name" value="alpha/beta hydrolase"/>
    <property type="match status" value="1"/>
</dbReference>
<dbReference type="AlphaFoldDB" id="K8FBQ2"/>
<evidence type="ECO:0000313" key="5">
    <source>
        <dbReference type="Proteomes" id="UP000198341"/>
    </source>
</evidence>
<protein>
    <submittedName>
        <fullName evidence="4">Alpha-agarase</fullName>
    </submittedName>
</protein>
<reference evidence="4 5" key="1">
    <citation type="submission" date="2011-10" db="EMBL/GenBank/DDBJ databases">
        <authorList>
            <person name="Genoscope - CEA"/>
        </authorList>
    </citation>
    <scope>NUCLEOTIDE SEQUENCE [LARGE SCALE GENOMIC DNA]</scope>
    <source>
        <strain evidence="4 5">RCC 1105</strain>
    </source>
</reference>
<dbReference type="GO" id="GO:0016787">
    <property type="term" value="F:hydrolase activity"/>
    <property type="evidence" value="ECO:0007669"/>
    <property type="project" value="UniProtKB-KW"/>
</dbReference>
<evidence type="ECO:0000256" key="2">
    <source>
        <dbReference type="SAM" id="SignalP"/>
    </source>
</evidence>
<dbReference type="InterPro" id="IPR029058">
    <property type="entry name" value="AB_hydrolase_fold"/>
</dbReference>